<evidence type="ECO:0000259" key="5">
    <source>
        <dbReference type="SMART" id="SM00387"/>
    </source>
</evidence>
<dbReference type="InterPro" id="IPR050482">
    <property type="entry name" value="Sensor_HK_TwoCompSys"/>
</dbReference>
<keyword evidence="4" id="KW-1133">Transmembrane helix</keyword>
<proteinExistence type="predicted"/>
<keyword evidence="3" id="KW-0902">Two-component regulatory system</keyword>
<dbReference type="GO" id="GO:0016301">
    <property type="term" value="F:kinase activity"/>
    <property type="evidence" value="ECO:0007669"/>
    <property type="project" value="UniProtKB-KW"/>
</dbReference>
<dbReference type="GO" id="GO:0000160">
    <property type="term" value="P:phosphorelay signal transduction system"/>
    <property type="evidence" value="ECO:0007669"/>
    <property type="project" value="UniProtKB-KW"/>
</dbReference>
<evidence type="ECO:0000256" key="2">
    <source>
        <dbReference type="ARBA" id="ARBA00022777"/>
    </source>
</evidence>
<organism evidence="6 7">
    <name type="scientific">Bradyrhizobium australiense</name>
    <dbReference type="NCBI Taxonomy" id="2721161"/>
    <lineage>
        <taxon>Bacteria</taxon>
        <taxon>Pseudomonadati</taxon>
        <taxon>Pseudomonadota</taxon>
        <taxon>Alphaproteobacteria</taxon>
        <taxon>Hyphomicrobiales</taxon>
        <taxon>Nitrobacteraceae</taxon>
        <taxon>Bradyrhizobium</taxon>
    </lineage>
</organism>
<evidence type="ECO:0000256" key="4">
    <source>
        <dbReference type="SAM" id="Phobius"/>
    </source>
</evidence>
<feature type="transmembrane region" description="Helical" evidence="4">
    <location>
        <begin position="245"/>
        <end position="268"/>
    </location>
</feature>
<accession>A0A7Y4GQN9</accession>
<feature type="transmembrane region" description="Helical" evidence="4">
    <location>
        <begin position="334"/>
        <end position="355"/>
    </location>
</feature>
<dbReference type="InterPro" id="IPR003594">
    <property type="entry name" value="HATPase_dom"/>
</dbReference>
<keyword evidence="7" id="KW-1185">Reference proteome</keyword>
<feature type="transmembrane region" description="Helical" evidence="4">
    <location>
        <begin position="367"/>
        <end position="385"/>
    </location>
</feature>
<evidence type="ECO:0000256" key="1">
    <source>
        <dbReference type="ARBA" id="ARBA00022679"/>
    </source>
</evidence>
<dbReference type="InterPro" id="IPR036890">
    <property type="entry name" value="HATPase_C_sf"/>
</dbReference>
<dbReference type="Gene3D" id="3.30.565.10">
    <property type="entry name" value="Histidine kinase-like ATPase, C-terminal domain"/>
    <property type="match status" value="1"/>
</dbReference>
<dbReference type="PANTHER" id="PTHR24421:SF58">
    <property type="entry name" value="SIGNAL TRANSDUCTION HISTIDINE-PROTEIN KINASE_PHOSPHATASE UHPB"/>
    <property type="match status" value="1"/>
</dbReference>
<dbReference type="Pfam" id="PF02518">
    <property type="entry name" value="HATPase_c"/>
    <property type="match status" value="1"/>
</dbReference>
<sequence length="641" mass="69947">MQPELPGRERRRLRWSGLIQYLLLQAVIAAAGVLALLQSLPGPPAQYQLTAFQLTEAGIERAVALPYFSPLRNAMNDPPRFSGKFVRPAGEASRAWSVFLPRFTNGVEVTVNDVVILDSRRDPAANRPDRNTPVIAVIPASVLRDGDNAISIRLFIWGPITGFLDRIWVGPDELLRPTYDLRTLIFVTLPVVFSSWQAILAVILGIMWVMRRHEPAYGVLAAAMAVGVGQAFLQTPMGETPFSKLNVILISSAPIESGLVLTFALLFSGWKWQRYAWIIFIPGIVLALAGLFGSQALVRALFLILAVPMVGVSLLIMAVVTARSALQRQNVASFLLGCAVTIMLTCWIVDLLSVFQMMPNRIFTARLSYSAMLVAIGAGLTWRFARALNQVDGFAGRLVTQVREAEEKLKASFAREEERARAAALARERTRLMRDLHDGLGGQLVSIVALSERGNGSAEISDAARAALKDLRLVIDSMDDIGGDLMLALGSWRERAMAQLRPHDIALDWRAVTAQGLPVYPELRPWHVIQIVRLLDEAVTNAAKHADARCITVRIETLAGANGLKRGRITVEDDGKGFEIAPDGGAAGATKAARGLRNMRNRAARCGAELQLSSCAQGTHKGTRVRLTLPHRFPDSDGAVG</sequence>
<name>A0A7Y4GQN9_9BRAD</name>
<dbReference type="EMBL" id="JAAVLX010000003">
    <property type="protein sequence ID" value="NOJ40210.1"/>
    <property type="molecule type" value="Genomic_DNA"/>
</dbReference>
<dbReference type="PANTHER" id="PTHR24421">
    <property type="entry name" value="NITRATE/NITRITE SENSOR PROTEIN NARX-RELATED"/>
    <property type="match status" value="1"/>
</dbReference>
<dbReference type="Gene3D" id="1.20.5.1930">
    <property type="match status" value="1"/>
</dbReference>
<dbReference type="Proteomes" id="UP000544122">
    <property type="component" value="Unassembled WGS sequence"/>
</dbReference>
<keyword evidence="2 6" id="KW-0418">Kinase</keyword>
<feature type="transmembrane region" description="Helical" evidence="4">
    <location>
        <begin position="275"/>
        <end position="294"/>
    </location>
</feature>
<feature type="transmembrane region" description="Helical" evidence="4">
    <location>
        <begin position="216"/>
        <end position="233"/>
    </location>
</feature>
<dbReference type="AlphaFoldDB" id="A0A7Y4GQN9"/>
<feature type="transmembrane region" description="Helical" evidence="4">
    <location>
        <begin position="184"/>
        <end position="209"/>
    </location>
</feature>
<comment type="caution">
    <text evidence="6">The sequence shown here is derived from an EMBL/GenBank/DDBJ whole genome shotgun (WGS) entry which is preliminary data.</text>
</comment>
<evidence type="ECO:0000313" key="6">
    <source>
        <dbReference type="EMBL" id="NOJ40210.1"/>
    </source>
</evidence>
<protein>
    <submittedName>
        <fullName evidence="6">Histidine kinase</fullName>
    </submittedName>
</protein>
<evidence type="ECO:0000313" key="7">
    <source>
        <dbReference type="Proteomes" id="UP000544122"/>
    </source>
</evidence>
<keyword evidence="1" id="KW-0808">Transferase</keyword>
<dbReference type="CDD" id="cd16917">
    <property type="entry name" value="HATPase_UhpB-NarQ-NarX-like"/>
    <property type="match status" value="1"/>
</dbReference>
<evidence type="ECO:0000256" key="3">
    <source>
        <dbReference type="ARBA" id="ARBA00023012"/>
    </source>
</evidence>
<keyword evidence="4" id="KW-0812">Transmembrane</keyword>
<dbReference type="SMART" id="SM00387">
    <property type="entry name" value="HATPase_c"/>
    <property type="match status" value="1"/>
</dbReference>
<keyword evidence="4" id="KW-0472">Membrane</keyword>
<reference evidence="6 7" key="1">
    <citation type="submission" date="2020-03" db="EMBL/GenBank/DDBJ databases">
        <title>Bradyrhizobium diversity isolated from nodules of Indigofera sp.</title>
        <authorList>
            <person name="Klepa M."/>
            <person name="Helene L."/>
            <person name="Hungria M."/>
        </authorList>
    </citation>
    <scope>NUCLEOTIDE SEQUENCE [LARGE SCALE GENOMIC DNA]</scope>
    <source>
        <strain evidence="6 7">WSM 1791</strain>
    </source>
</reference>
<feature type="transmembrane region" description="Helical" evidence="4">
    <location>
        <begin position="21"/>
        <end position="40"/>
    </location>
</feature>
<feature type="domain" description="Histidine kinase/HSP90-like ATPase" evidence="5">
    <location>
        <begin position="526"/>
        <end position="633"/>
    </location>
</feature>
<feature type="transmembrane region" description="Helical" evidence="4">
    <location>
        <begin position="300"/>
        <end position="322"/>
    </location>
</feature>
<gene>
    <name evidence="6" type="ORF">HCN58_11465</name>
</gene>
<dbReference type="SUPFAM" id="SSF55874">
    <property type="entry name" value="ATPase domain of HSP90 chaperone/DNA topoisomerase II/histidine kinase"/>
    <property type="match status" value="1"/>
</dbReference>